<dbReference type="SMART" id="SM00387">
    <property type="entry name" value="HATPase_c"/>
    <property type="match status" value="1"/>
</dbReference>
<dbReference type="InterPro" id="IPR000595">
    <property type="entry name" value="cNMP-bd_dom"/>
</dbReference>
<sequence length="473" mass="51430">MTTGTPIDVEELRTLFLFEGMTPEQLAEVAAVCEVRAYPAGGTVYRAGEPSVALWVLLDGTLRLVRHADGEEVIVNETDYRGAYAGAVRAFATSAEASAYPTSLHAVTDCRFLRFPADAFAAFVRKWFPMAVHLFDGLYLGIRTTEATVRQREHLAQLGTLSANLAHELNNPAAATVRAAGQLRDRVGHMRRKLGMIASGTLDPAMIARLIVIQERAVEIASKRRDPLTPLQESDLEDEMVDHLEDLGFEYAVDVAPVFVAAGLDTTFFDDVAAEIGDALPSAVAWLGYTLETEALMDEIEDASNRISTLVASIKQYTHLDQAAHQEVDLHPGIDSTLVMLGHKLGEIEVKRDYDTSLPQVPAFAAELNQVWTNLIDNAVDAMKGHGTLTLRTRRDGDHAAVDVADTGHGVPDEVKGRLFEAFVTTKPMGEGSGLGLDNAKRIVEKRHRGTIDYTTSPAGTTFTVRLPLSPAT</sequence>
<dbReference type="CDD" id="cd00038">
    <property type="entry name" value="CAP_ED"/>
    <property type="match status" value="1"/>
</dbReference>
<accession>A0A7W9GQH9</accession>
<dbReference type="InterPro" id="IPR014710">
    <property type="entry name" value="RmlC-like_jellyroll"/>
</dbReference>
<protein>
    <recommendedName>
        <fullName evidence="2">histidine kinase</fullName>
        <ecNumber evidence="2">2.7.13.3</ecNumber>
    </recommendedName>
</protein>
<dbReference type="GO" id="GO:0000160">
    <property type="term" value="P:phosphorelay signal transduction system"/>
    <property type="evidence" value="ECO:0007669"/>
    <property type="project" value="UniProtKB-KW"/>
</dbReference>
<evidence type="ECO:0000256" key="2">
    <source>
        <dbReference type="ARBA" id="ARBA00012438"/>
    </source>
</evidence>
<keyword evidence="3 7" id="KW-0808">Transferase</keyword>
<dbReference type="SMART" id="SM00100">
    <property type="entry name" value="cNMP"/>
    <property type="match status" value="1"/>
</dbReference>
<dbReference type="InterPro" id="IPR018490">
    <property type="entry name" value="cNMP-bd_dom_sf"/>
</dbReference>
<evidence type="ECO:0000256" key="4">
    <source>
        <dbReference type="ARBA" id="ARBA00023012"/>
    </source>
</evidence>
<dbReference type="Gene3D" id="2.60.120.10">
    <property type="entry name" value="Jelly Rolls"/>
    <property type="match status" value="1"/>
</dbReference>
<dbReference type="InterPro" id="IPR036890">
    <property type="entry name" value="HATPase_C_sf"/>
</dbReference>
<dbReference type="EMBL" id="JACHMM010000001">
    <property type="protein sequence ID" value="MBB5787891.1"/>
    <property type="molecule type" value="Genomic_DNA"/>
</dbReference>
<keyword evidence="8" id="KW-1185">Reference proteome</keyword>
<dbReference type="Gene3D" id="3.30.565.10">
    <property type="entry name" value="Histidine kinase-like ATPase, C-terminal domain"/>
    <property type="match status" value="1"/>
</dbReference>
<name>A0A7W9GQH9_9ACTN</name>
<comment type="catalytic activity">
    <reaction evidence="1">
        <text>ATP + protein L-histidine = ADP + protein N-phospho-L-histidine.</text>
        <dbReference type="EC" id="2.7.13.3"/>
    </reaction>
</comment>
<dbReference type="PRINTS" id="PR00344">
    <property type="entry name" value="BCTRLSENSOR"/>
</dbReference>
<dbReference type="Pfam" id="PF02518">
    <property type="entry name" value="HATPase_c"/>
    <property type="match status" value="1"/>
</dbReference>
<evidence type="ECO:0000259" key="5">
    <source>
        <dbReference type="PROSITE" id="PS50042"/>
    </source>
</evidence>
<dbReference type="Gene3D" id="1.10.287.130">
    <property type="match status" value="1"/>
</dbReference>
<dbReference type="InterPro" id="IPR003594">
    <property type="entry name" value="HATPase_dom"/>
</dbReference>
<reference evidence="7 8" key="1">
    <citation type="submission" date="2020-08" db="EMBL/GenBank/DDBJ databases">
        <title>Sequencing the genomes of 1000 actinobacteria strains.</title>
        <authorList>
            <person name="Klenk H.-P."/>
        </authorList>
    </citation>
    <scope>NUCLEOTIDE SEQUENCE [LARGE SCALE GENOMIC DNA]</scope>
    <source>
        <strain evidence="7 8">DSM 102122</strain>
    </source>
</reference>
<dbReference type="EC" id="2.7.13.3" evidence="2"/>
<keyword evidence="4" id="KW-0902">Two-component regulatory system</keyword>
<gene>
    <name evidence="7" type="ORF">HD601_002466</name>
</gene>
<organism evidence="7 8">
    <name type="scientific">Jiangella mangrovi</name>
    <dbReference type="NCBI Taxonomy" id="1524084"/>
    <lineage>
        <taxon>Bacteria</taxon>
        <taxon>Bacillati</taxon>
        <taxon>Actinomycetota</taxon>
        <taxon>Actinomycetes</taxon>
        <taxon>Jiangellales</taxon>
        <taxon>Jiangellaceae</taxon>
        <taxon>Jiangella</taxon>
    </lineage>
</organism>
<evidence type="ECO:0000256" key="1">
    <source>
        <dbReference type="ARBA" id="ARBA00000085"/>
    </source>
</evidence>
<dbReference type="PROSITE" id="PS50042">
    <property type="entry name" value="CNMP_BINDING_3"/>
    <property type="match status" value="1"/>
</dbReference>
<dbReference type="GO" id="GO:0004673">
    <property type="term" value="F:protein histidine kinase activity"/>
    <property type="evidence" value="ECO:0007669"/>
    <property type="project" value="UniProtKB-EC"/>
</dbReference>
<evidence type="ECO:0000313" key="7">
    <source>
        <dbReference type="EMBL" id="MBB5787891.1"/>
    </source>
</evidence>
<dbReference type="AlphaFoldDB" id="A0A7W9GQH9"/>
<dbReference type="SUPFAM" id="SSF51206">
    <property type="entry name" value="cAMP-binding domain-like"/>
    <property type="match status" value="1"/>
</dbReference>
<dbReference type="RefSeq" id="WP_221440880.1">
    <property type="nucleotide sequence ID" value="NZ_JACHMM010000001.1"/>
</dbReference>
<proteinExistence type="predicted"/>
<comment type="caution">
    <text evidence="7">The sequence shown here is derived from an EMBL/GenBank/DDBJ whole genome shotgun (WGS) entry which is preliminary data.</text>
</comment>
<dbReference type="InterPro" id="IPR005467">
    <property type="entry name" value="His_kinase_dom"/>
</dbReference>
<dbReference type="PROSITE" id="PS50109">
    <property type="entry name" value="HIS_KIN"/>
    <property type="match status" value="1"/>
</dbReference>
<feature type="domain" description="Histidine kinase" evidence="6">
    <location>
        <begin position="271"/>
        <end position="471"/>
    </location>
</feature>
<dbReference type="SUPFAM" id="SSF55874">
    <property type="entry name" value="ATPase domain of HSP90 chaperone/DNA topoisomerase II/histidine kinase"/>
    <property type="match status" value="1"/>
</dbReference>
<keyword evidence="3 7" id="KW-0418">Kinase</keyword>
<evidence type="ECO:0000313" key="8">
    <source>
        <dbReference type="Proteomes" id="UP000542813"/>
    </source>
</evidence>
<dbReference type="Proteomes" id="UP000542813">
    <property type="component" value="Unassembled WGS sequence"/>
</dbReference>
<evidence type="ECO:0000256" key="3">
    <source>
        <dbReference type="ARBA" id="ARBA00022777"/>
    </source>
</evidence>
<dbReference type="Pfam" id="PF00027">
    <property type="entry name" value="cNMP_binding"/>
    <property type="match status" value="1"/>
</dbReference>
<dbReference type="InterPro" id="IPR004358">
    <property type="entry name" value="Sig_transdc_His_kin-like_C"/>
</dbReference>
<feature type="domain" description="Cyclic nucleotide-binding" evidence="5">
    <location>
        <begin position="17"/>
        <end position="120"/>
    </location>
</feature>
<evidence type="ECO:0000259" key="6">
    <source>
        <dbReference type="PROSITE" id="PS50109"/>
    </source>
</evidence>
<dbReference type="PANTHER" id="PTHR43065">
    <property type="entry name" value="SENSOR HISTIDINE KINASE"/>
    <property type="match status" value="1"/>
</dbReference>
<dbReference type="PANTHER" id="PTHR43065:SF48">
    <property type="entry name" value="HISTIDINE KINASE"/>
    <property type="match status" value="1"/>
</dbReference>